<dbReference type="PANTHER" id="PTHR43046">
    <property type="entry name" value="GDP-MANNOSE MANNOSYL HYDROLASE"/>
    <property type="match status" value="1"/>
</dbReference>
<accession>A0A1H8YPL0</accession>
<gene>
    <name evidence="4" type="ORF">SAMN04489732_1389</name>
</gene>
<dbReference type="PROSITE" id="PS51462">
    <property type="entry name" value="NUDIX"/>
    <property type="match status" value="1"/>
</dbReference>
<evidence type="ECO:0000313" key="4">
    <source>
        <dbReference type="EMBL" id="SEP54155.1"/>
    </source>
</evidence>
<dbReference type="Pfam" id="PF00293">
    <property type="entry name" value="NUDIX"/>
    <property type="match status" value="1"/>
</dbReference>
<proteinExistence type="predicted"/>
<evidence type="ECO:0000259" key="3">
    <source>
        <dbReference type="PROSITE" id="PS51462"/>
    </source>
</evidence>
<dbReference type="InterPro" id="IPR015797">
    <property type="entry name" value="NUDIX_hydrolase-like_dom_sf"/>
</dbReference>
<dbReference type="STRING" id="394193.SAMN04489732_1389"/>
<dbReference type="PANTHER" id="PTHR43046:SF14">
    <property type="entry name" value="MUTT_NUDIX FAMILY PROTEIN"/>
    <property type="match status" value="1"/>
</dbReference>
<keyword evidence="5" id="KW-1185">Reference proteome</keyword>
<evidence type="ECO:0000256" key="2">
    <source>
        <dbReference type="ARBA" id="ARBA00022801"/>
    </source>
</evidence>
<dbReference type="GO" id="GO:0016787">
    <property type="term" value="F:hydrolase activity"/>
    <property type="evidence" value="ECO:0007669"/>
    <property type="project" value="UniProtKB-KW"/>
</dbReference>
<dbReference type="Gene3D" id="3.90.79.10">
    <property type="entry name" value="Nucleoside Triphosphate Pyrophosphohydrolase"/>
    <property type="match status" value="1"/>
</dbReference>
<dbReference type="RefSeq" id="WP_218157016.1">
    <property type="nucleotide sequence ID" value="NZ_FOEF01000038.1"/>
</dbReference>
<reference evidence="4 5" key="1">
    <citation type="submission" date="2016-10" db="EMBL/GenBank/DDBJ databases">
        <authorList>
            <person name="de Groot N.N."/>
        </authorList>
    </citation>
    <scope>NUCLEOTIDE SEQUENCE [LARGE SCALE GENOMIC DNA]</scope>
    <source>
        <strain evidence="4 5">DSM 44993</strain>
    </source>
</reference>
<evidence type="ECO:0000256" key="1">
    <source>
        <dbReference type="ARBA" id="ARBA00001946"/>
    </source>
</evidence>
<dbReference type="CDD" id="cd02883">
    <property type="entry name" value="NUDIX_Hydrolase"/>
    <property type="match status" value="1"/>
</dbReference>
<dbReference type="AlphaFoldDB" id="A0A1H8YPL0"/>
<evidence type="ECO:0000313" key="5">
    <source>
        <dbReference type="Proteomes" id="UP000198582"/>
    </source>
</evidence>
<organism evidence="4 5">
    <name type="scientific">Amycolatopsis saalfeldensis</name>
    <dbReference type="NCBI Taxonomy" id="394193"/>
    <lineage>
        <taxon>Bacteria</taxon>
        <taxon>Bacillati</taxon>
        <taxon>Actinomycetota</taxon>
        <taxon>Actinomycetes</taxon>
        <taxon>Pseudonocardiales</taxon>
        <taxon>Pseudonocardiaceae</taxon>
        <taxon>Amycolatopsis</taxon>
    </lineage>
</organism>
<dbReference type="Proteomes" id="UP000198582">
    <property type="component" value="Unassembled WGS sequence"/>
</dbReference>
<dbReference type="EMBL" id="FOEF01000038">
    <property type="protein sequence ID" value="SEP54155.1"/>
    <property type="molecule type" value="Genomic_DNA"/>
</dbReference>
<name>A0A1H8YPL0_9PSEU</name>
<keyword evidence="2" id="KW-0378">Hydrolase</keyword>
<dbReference type="SUPFAM" id="SSF55811">
    <property type="entry name" value="Nudix"/>
    <property type="match status" value="1"/>
</dbReference>
<dbReference type="InterPro" id="IPR000086">
    <property type="entry name" value="NUDIX_hydrolase_dom"/>
</dbReference>
<comment type="cofactor">
    <cofactor evidence="1">
        <name>Mg(2+)</name>
        <dbReference type="ChEBI" id="CHEBI:18420"/>
    </cofactor>
</comment>
<protein>
    <submittedName>
        <fullName evidence="4">ADP-ribose pyrophosphatase YjhB, NUDIX family</fullName>
    </submittedName>
</protein>
<sequence length="240" mass="26160">MQDISGEQPAPRTLLEQLIWERRQTFEEFAEFAEKFAREHDEPGTLSVRHLGRLVAGTHPDGRPLGAVRPATARLLEHIFGLSIDELLAPMDRPTATAFQPLRVAVAVVIRGSEVLIVCRRAEDATGLSWQFPAGVVKPGGRPAVVAVRETLAETDVHCVVTRKLGIRLHPTTGVLCEYVLCDYVAGEVRNVDVVENVAAIWVDRADLTQFVPAAQVYGPALRALEVMGTPYAAGQGPLD</sequence>
<feature type="domain" description="Nudix hydrolase" evidence="3">
    <location>
        <begin position="101"/>
        <end position="226"/>
    </location>
</feature>